<protein>
    <submittedName>
        <fullName evidence="1">Uncharacterized protein</fullName>
    </submittedName>
</protein>
<gene>
    <name evidence="1" type="ORF">CcrColossus_gp375</name>
</gene>
<organism evidence="1 2">
    <name type="scientific">Caulobacter phage CcrColossus</name>
    <dbReference type="NCBI Taxonomy" id="1211640"/>
    <lineage>
        <taxon>Viruses</taxon>
        <taxon>Duplodnaviria</taxon>
        <taxon>Heunggongvirae</taxon>
        <taxon>Uroviricota</taxon>
        <taxon>Caudoviricetes</taxon>
        <taxon>Jeanschmidtviridae</taxon>
        <taxon>Colossusvirus</taxon>
        <taxon>Colossusvirus colossus</taxon>
    </lineage>
</organism>
<dbReference type="EMBL" id="JX100810">
    <property type="protein sequence ID" value="AFU88245.1"/>
    <property type="molecule type" value="Genomic_DNA"/>
</dbReference>
<accession>K4JV53</accession>
<sequence>MTQQIIPRHGNGDWGVKRRLIAALHRPGIYRDDPTSTVMLFIVPGHTMAHGARGFGRDYVQAQLILRAPSRFKMLGGFDTCWLEKGRITQASIAKHADKINEAFGFEIASRLHPSKTLWVNQNGEAI</sequence>
<evidence type="ECO:0000313" key="1">
    <source>
        <dbReference type="EMBL" id="AFU88245.1"/>
    </source>
</evidence>
<dbReference type="KEGG" id="vg:13995303"/>
<evidence type="ECO:0000313" key="2">
    <source>
        <dbReference type="Proteomes" id="UP000000463"/>
    </source>
</evidence>
<proteinExistence type="predicted"/>
<name>K4JV53_9CAUD</name>
<reference evidence="1 2" key="1">
    <citation type="journal article" date="2012" name="BMC Genomics">
        <title>The Caulobacter crescentus phage phiCbK: genomics of a canonical phage.</title>
        <authorList>
            <person name="Gill J.J."/>
            <person name="Berry J.D."/>
            <person name="Russell W.K."/>
            <person name="Lessor L."/>
            <person name="Escobar Garcia D.A."/>
            <person name="Hernandez D."/>
            <person name="Kane A."/>
            <person name="Keene J."/>
            <person name="Maddox M."/>
            <person name="Martin R."/>
            <person name="Mohan S."/>
            <person name="Thorn A.M."/>
            <person name="Russell D.H."/>
            <person name="Young R."/>
        </authorList>
    </citation>
    <scope>NUCLEOTIDE SEQUENCE [LARGE SCALE GENOMIC DNA]</scope>
</reference>
<dbReference type="GeneID" id="13995303"/>
<dbReference type="Proteomes" id="UP000000463">
    <property type="component" value="Segment"/>
</dbReference>
<dbReference type="RefSeq" id="YP_006988609.1">
    <property type="nucleotide sequence ID" value="NC_019406.1"/>
</dbReference>
<keyword evidence="2" id="KW-1185">Reference proteome</keyword>